<dbReference type="AlphaFoldDB" id="A0A9E9C5Q4"/>
<keyword evidence="1" id="KW-0934">Plastid</keyword>
<proteinExistence type="predicted"/>
<evidence type="ECO:0000313" key="1">
    <source>
        <dbReference type="EMBL" id="WAK84949.1"/>
    </source>
</evidence>
<accession>A0A9E9C5Q4</accession>
<sequence length="162" mass="19243">MNQIPHVNRCKCNKKLVVTKKRKSIIKSEGKVFQYPKPDEIISKTFHIKYKKKLSPTGKLLLNSFQNKYIYYAIDDILYSFKLDSAERKSLLTILYSSMISLQNNFSVNFFDIWIREIYIDEISKNNKFLKTNSQTSKQFSSIIIKFFYKTSVPVKKRESLW</sequence>
<geneLocation type="plastid" evidence="1"/>
<gene>
    <name evidence="1" type="primary">ycf88</name>
</gene>
<name>A0A9E9C5Q4_9STRA</name>
<dbReference type="EMBL" id="ON390793">
    <property type="protein sequence ID" value="WAK84949.1"/>
    <property type="molecule type" value="Genomic_DNA"/>
</dbReference>
<reference evidence="1" key="1">
    <citation type="submission" date="2022-04" db="EMBL/GenBank/DDBJ databases">
        <title>Plastid genome of Amicula sp.</title>
        <authorList>
            <person name="Gastineau R."/>
            <person name="Li C."/>
            <person name="Ashworth M.P."/>
            <person name="Witkowski A."/>
            <person name="Turmel M."/>
            <person name="Gorecka E."/>
            <person name="Frankovich T."/>
            <person name="Wachnicka A."/>
            <person name="Lobban C.S."/>
            <person name="Theriot E.C."/>
            <person name="Otis C."/>
            <person name="Dabek P."/>
            <person name="Binczewska A."/>
            <person name="Lemieux C."/>
        </authorList>
    </citation>
    <scope>NUCLEOTIDE SEQUENCE</scope>
    <source>
        <strain evidence="1">GU52X-4 cfCalB7</strain>
    </source>
</reference>
<organism evidence="1">
    <name type="scientific">Amicula sp. isolate GU52X-4 cfCalB7</name>
    <dbReference type="NCBI Taxonomy" id="3003489"/>
    <lineage>
        <taxon>Eukaryota</taxon>
        <taxon>Sar</taxon>
        <taxon>Stramenopiles</taxon>
        <taxon>Ochrophyta</taxon>
        <taxon>Bacillariophyta</taxon>
        <taxon>Bacillariophyceae</taxon>
        <taxon>Bacillariophycidae</taxon>
        <taxon>Naviculales</taxon>
        <taxon>Naviculaceae</taxon>
        <taxon>Amicula</taxon>
    </lineage>
</organism>
<protein>
    <submittedName>
        <fullName evidence="1">Hypothetical chloroplast RF88</fullName>
    </submittedName>
</protein>